<protein>
    <recommendedName>
        <fullName evidence="3">Carboxylic ester hydrolase</fullName>
        <ecNumber evidence="3">3.1.1.-</ecNumber>
    </recommendedName>
</protein>
<dbReference type="Proteomes" id="UP001186944">
    <property type="component" value="Unassembled WGS sequence"/>
</dbReference>
<dbReference type="SUPFAM" id="SSF53474">
    <property type="entry name" value="alpha/beta-Hydrolases"/>
    <property type="match status" value="1"/>
</dbReference>
<keyword evidence="6" id="KW-1185">Reference proteome</keyword>
<name>A0AA88YC64_PINIB</name>
<dbReference type="GO" id="GO:0016787">
    <property type="term" value="F:hydrolase activity"/>
    <property type="evidence" value="ECO:0007669"/>
    <property type="project" value="UniProtKB-KW"/>
</dbReference>
<gene>
    <name evidence="5" type="ORF">FSP39_007701</name>
</gene>
<dbReference type="PROSITE" id="PS00122">
    <property type="entry name" value="CARBOXYLESTERASE_B_1"/>
    <property type="match status" value="1"/>
</dbReference>
<dbReference type="Gene3D" id="3.40.50.1820">
    <property type="entry name" value="alpha/beta hydrolase"/>
    <property type="match status" value="1"/>
</dbReference>
<proteinExistence type="inferred from homology"/>
<dbReference type="EC" id="3.1.1.-" evidence="3"/>
<sequence length="264" mass="29093">MISLSIFSVLFVFLEVKSENVEIITSFGTIKGIKTSTVDCNSVHQFRKIPYAEPPIGNLRFQKPVPHPPLSGIYDATEFGPSCMQMTPILSLNSTRGPMSEDCLHLNIYIPNSIVSIPRAVMLWIHGGGFQTGQGSIYNGENVAVIGNVIVITINYRLDLFGFMSTDDNAYRGNYGLFDQLEAIRWTKKYIGSFGGDPNKITIFGESAGAFSIAMLSISPLSKELFQRAIMESGGDFTKKNVDRDLRNVSIGAMQLLGCLMELK</sequence>
<comment type="caution">
    <text evidence="5">The sequence shown here is derived from an EMBL/GenBank/DDBJ whole genome shotgun (WGS) entry which is preliminary data.</text>
</comment>
<dbReference type="InterPro" id="IPR050309">
    <property type="entry name" value="Type-B_Carboxylest/Lipase"/>
</dbReference>
<keyword evidence="2 3" id="KW-0378">Hydrolase</keyword>
<dbReference type="EMBL" id="VSWD01000005">
    <property type="protein sequence ID" value="KAK3101968.1"/>
    <property type="molecule type" value="Genomic_DNA"/>
</dbReference>
<evidence type="ECO:0000256" key="2">
    <source>
        <dbReference type="ARBA" id="ARBA00022801"/>
    </source>
</evidence>
<evidence type="ECO:0000313" key="6">
    <source>
        <dbReference type="Proteomes" id="UP001186944"/>
    </source>
</evidence>
<evidence type="ECO:0000256" key="1">
    <source>
        <dbReference type="ARBA" id="ARBA00005964"/>
    </source>
</evidence>
<dbReference type="Pfam" id="PF00135">
    <property type="entry name" value="COesterase"/>
    <property type="match status" value="1"/>
</dbReference>
<evidence type="ECO:0000256" key="3">
    <source>
        <dbReference type="RuleBase" id="RU361235"/>
    </source>
</evidence>
<feature type="chain" id="PRO_5041514145" description="Carboxylic ester hydrolase" evidence="3">
    <location>
        <begin position="19"/>
        <end position="264"/>
    </location>
</feature>
<dbReference type="InterPro" id="IPR019826">
    <property type="entry name" value="Carboxylesterase_B_AS"/>
</dbReference>
<keyword evidence="3" id="KW-0732">Signal</keyword>
<dbReference type="InterPro" id="IPR002018">
    <property type="entry name" value="CarbesteraseB"/>
</dbReference>
<feature type="domain" description="Carboxylesterase type B" evidence="4">
    <location>
        <begin position="22"/>
        <end position="259"/>
    </location>
</feature>
<dbReference type="InterPro" id="IPR029058">
    <property type="entry name" value="AB_hydrolase_fold"/>
</dbReference>
<accession>A0AA88YC64</accession>
<dbReference type="AlphaFoldDB" id="A0AA88YC64"/>
<evidence type="ECO:0000259" key="4">
    <source>
        <dbReference type="Pfam" id="PF00135"/>
    </source>
</evidence>
<dbReference type="PANTHER" id="PTHR11559">
    <property type="entry name" value="CARBOXYLESTERASE"/>
    <property type="match status" value="1"/>
</dbReference>
<feature type="signal peptide" evidence="3">
    <location>
        <begin position="1"/>
        <end position="18"/>
    </location>
</feature>
<reference evidence="5" key="1">
    <citation type="submission" date="2019-08" db="EMBL/GenBank/DDBJ databases">
        <title>The improved chromosome-level genome for the pearl oyster Pinctada fucata martensii using PacBio sequencing and Hi-C.</title>
        <authorList>
            <person name="Zheng Z."/>
        </authorList>
    </citation>
    <scope>NUCLEOTIDE SEQUENCE</scope>
    <source>
        <strain evidence="5">ZZ-2019</strain>
        <tissue evidence="5">Adductor muscle</tissue>
    </source>
</reference>
<comment type="similarity">
    <text evidence="1 3">Belongs to the type-B carboxylesterase/lipase family.</text>
</comment>
<organism evidence="5 6">
    <name type="scientific">Pinctada imbricata</name>
    <name type="common">Atlantic pearl-oyster</name>
    <name type="synonym">Pinctada martensii</name>
    <dbReference type="NCBI Taxonomy" id="66713"/>
    <lineage>
        <taxon>Eukaryota</taxon>
        <taxon>Metazoa</taxon>
        <taxon>Spiralia</taxon>
        <taxon>Lophotrochozoa</taxon>
        <taxon>Mollusca</taxon>
        <taxon>Bivalvia</taxon>
        <taxon>Autobranchia</taxon>
        <taxon>Pteriomorphia</taxon>
        <taxon>Pterioida</taxon>
        <taxon>Pterioidea</taxon>
        <taxon>Pteriidae</taxon>
        <taxon>Pinctada</taxon>
    </lineage>
</organism>
<evidence type="ECO:0000313" key="5">
    <source>
        <dbReference type="EMBL" id="KAK3101968.1"/>
    </source>
</evidence>